<feature type="transmembrane region" description="Helical" evidence="6">
    <location>
        <begin position="750"/>
        <end position="768"/>
    </location>
</feature>
<dbReference type="Pfam" id="PF01553">
    <property type="entry name" value="Acyltransferase"/>
    <property type="match status" value="1"/>
</dbReference>
<dbReference type="SUPFAM" id="SSF82866">
    <property type="entry name" value="Multidrug efflux transporter AcrB transmembrane domain"/>
    <property type="match status" value="2"/>
</dbReference>
<dbReference type="EMBL" id="CP094532">
    <property type="protein sequence ID" value="UOE40821.1"/>
    <property type="molecule type" value="Genomic_DNA"/>
</dbReference>
<dbReference type="Gene3D" id="1.20.1640.10">
    <property type="entry name" value="Multidrug efflux transporter AcrB transmembrane domain"/>
    <property type="match status" value="2"/>
</dbReference>
<feature type="transmembrane region" description="Helical" evidence="6">
    <location>
        <begin position="818"/>
        <end position="844"/>
    </location>
</feature>
<evidence type="ECO:0000259" key="7">
    <source>
        <dbReference type="PROSITE" id="PS50156"/>
    </source>
</evidence>
<evidence type="ECO:0000256" key="1">
    <source>
        <dbReference type="ARBA" id="ARBA00004651"/>
    </source>
</evidence>
<dbReference type="SMART" id="SM00563">
    <property type="entry name" value="PlsC"/>
    <property type="match status" value="1"/>
</dbReference>
<evidence type="ECO:0000256" key="4">
    <source>
        <dbReference type="ARBA" id="ARBA00022989"/>
    </source>
</evidence>
<evidence type="ECO:0000313" key="8">
    <source>
        <dbReference type="EMBL" id="UOE40821.1"/>
    </source>
</evidence>
<keyword evidence="9" id="KW-1185">Reference proteome</keyword>
<dbReference type="PANTHER" id="PTHR33406:SF13">
    <property type="entry name" value="MEMBRANE PROTEIN YDFJ"/>
    <property type="match status" value="1"/>
</dbReference>
<dbReference type="RefSeq" id="WP_243548816.1">
    <property type="nucleotide sequence ID" value="NZ_CP094532.1"/>
</dbReference>
<dbReference type="InterPro" id="IPR002123">
    <property type="entry name" value="Plipid/glycerol_acylTrfase"/>
</dbReference>
<evidence type="ECO:0000256" key="6">
    <source>
        <dbReference type="SAM" id="Phobius"/>
    </source>
</evidence>
<dbReference type="Pfam" id="PF03176">
    <property type="entry name" value="MMPL"/>
    <property type="match status" value="2"/>
</dbReference>
<keyword evidence="2" id="KW-1003">Cell membrane</keyword>
<keyword evidence="4 6" id="KW-1133">Transmembrane helix</keyword>
<reference evidence="8 9" key="1">
    <citation type="submission" date="2022-03" db="EMBL/GenBank/DDBJ databases">
        <title>Chryseobacterium sp. isolated from particulate matters in swine house.</title>
        <authorList>
            <person name="Won M."/>
            <person name="Kim S.-J."/>
            <person name="Kwon S.-W."/>
        </authorList>
    </citation>
    <scope>NUCLEOTIDE SEQUENCE [LARGE SCALE GENOMIC DNA]</scope>
    <source>
        <strain evidence="8 9">SC2-2</strain>
    </source>
</reference>
<organism evidence="8 9">
    <name type="scientific">Chryseobacterium suipulveris</name>
    <dbReference type="NCBI Taxonomy" id="2929800"/>
    <lineage>
        <taxon>Bacteria</taxon>
        <taxon>Pseudomonadati</taxon>
        <taxon>Bacteroidota</taxon>
        <taxon>Flavobacteriia</taxon>
        <taxon>Flavobacteriales</taxon>
        <taxon>Weeksellaceae</taxon>
        <taxon>Chryseobacterium group</taxon>
        <taxon>Chryseobacterium</taxon>
    </lineage>
</organism>
<dbReference type="InterPro" id="IPR000731">
    <property type="entry name" value="SSD"/>
</dbReference>
<feature type="transmembrane region" description="Helical" evidence="6">
    <location>
        <begin position="435"/>
        <end position="452"/>
    </location>
</feature>
<protein>
    <submittedName>
        <fullName evidence="8">MMPL family transporter</fullName>
    </submittedName>
</protein>
<feature type="transmembrane region" description="Helical" evidence="6">
    <location>
        <begin position="657"/>
        <end position="676"/>
    </location>
</feature>
<accession>A0ABY4BNR9</accession>
<keyword evidence="3 6" id="KW-0812">Transmembrane</keyword>
<dbReference type="CDD" id="cd07989">
    <property type="entry name" value="LPLAT_AGPAT-like"/>
    <property type="match status" value="1"/>
</dbReference>
<dbReference type="Proteomes" id="UP000831460">
    <property type="component" value="Chromosome"/>
</dbReference>
<name>A0ABY4BNR9_9FLAO</name>
<feature type="domain" description="SSD" evidence="7">
    <location>
        <begin position="678"/>
        <end position="801"/>
    </location>
</feature>
<dbReference type="SUPFAM" id="SSF69593">
    <property type="entry name" value="Glycerol-3-phosphate (1)-acyltransferase"/>
    <property type="match status" value="1"/>
</dbReference>
<proteinExistence type="predicted"/>
<feature type="transmembrane region" description="Helical" evidence="6">
    <location>
        <begin position="683"/>
        <end position="703"/>
    </location>
</feature>
<evidence type="ECO:0000256" key="5">
    <source>
        <dbReference type="ARBA" id="ARBA00023136"/>
    </source>
</evidence>
<comment type="subcellular location">
    <subcellularLocation>
        <location evidence="1">Cell membrane</location>
        <topology evidence="1">Multi-pass membrane protein</topology>
    </subcellularLocation>
</comment>
<gene>
    <name evidence="8" type="ORF">MTP09_13075</name>
</gene>
<feature type="transmembrane region" description="Helical" evidence="6">
    <location>
        <begin position="320"/>
        <end position="341"/>
    </location>
</feature>
<dbReference type="InterPro" id="IPR004869">
    <property type="entry name" value="MMPL_dom"/>
</dbReference>
<feature type="transmembrane region" description="Helical" evidence="6">
    <location>
        <begin position="774"/>
        <end position="798"/>
    </location>
</feature>
<feature type="transmembrane region" description="Helical" evidence="6">
    <location>
        <begin position="386"/>
        <end position="409"/>
    </location>
</feature>
<dbReference type="PROSITE" id="PS50156">
    <property type="entry name" value="SSD"/>
    <property type="match status" value="1"/>
</dbReference>
<feature type="transmembrane region" description="Helical" evidence="6">
    <location>
        <begin position="294"/>
        <end position="314"/>
    </location>
</feature>
<evidence type="ECO:0000313" key="9">
    <source>
        <dbReference type="Proteomes" id="UP000831460"/>
    </source>
</evidence>
<dbReference type="InterPro" id="IPR050545">
    <property type="entry name" value="Mycobact_MmpL"/>
</dbReference>
<evidence type="ECO:0000256" key="3">
    <source>
        <dbReference type="ARBA" id="ARBA00022692"/>
    </source>
</evidence>
<feature type="transmembrane region" description="Helical" evidence="6">
    <location>
        <begin position="361"/>
        <end position="380"/>
    </location>
</feature>
<keyword evidence="5 6" id="KW-0472">Membrane</keyword>
<evidence type="ECO:0000256" key="2">
    <source>
        <dbReference type="ARBA" id="ARBA00022475"/>
    </source>
</evidence>
<feature type="transmembrane region" description="Helical" evidence="6">
    <location>
        <begin position="268"/>
        <end position="287"/>
    </location>
</feature>
<sequence length="1216" mass="138215">MHRFFISIFWFIQKNKISTVLVAMTLLAVCGFFGSKIHFEEDINQIIPKNDKSDITAKVLKQLNFSDQIVVIIEQKGDTDEFALSETADSFLDKITPLKKYINNVQGKVDEEEITQTFDFVNQNLPLFLNDNDYREISQKLNSDSIAKKVEQNYAALVSPTSLVTKNFIKKDPLGISFLGLKKLESLNMGNDFRLENNYIVTKDGKHLLLFIEPKFGGAETKNNEVFADGLDTIKDQLNQRFKEKTEISYFGSPIIAVANAKQIKSDIQKTVVIALVVLLALLIFYFRNLFTPIIIFLPTVFAVGIALCSIYFLRDRISAISLSVGAILLGITVDYALHVLTHLKKSGNIEELYREITQPVLMSSFTTAISFLCLVFVHSEALIDLGIFASISVLSSSFFALIIVPQLYHPKEVENQKPNFIDRIGSYDYDKNKFLLIFCSIVIIACFFGFSKVKFNENIGNLNFVPDEMKKTERKLEQLSDITSKSIYTVSYGKSEAEALEKNTQLFEFLNDNKTKNGIISFSSVGEVVLSKKEQQEKIEKWNSFWNAERKKQVTEDLVKNGNKFGFNENAFSDFQGLLTKTFEPISLDEYQTLKPLQLQNFINEKDGLYTVSNIVKIDEKSRDQFIKSVEEKGGIIAIDRQQMNENFLGLLKKDFGSLINYSLIAIVLILFVFFRKVELTMLAMVPIILTGIVTAGILYFFGMQLNIFSTIVCTLVFGVGVDFSIFLTQALMKENTTGKNVLPTYRTSIILAVLTTVLAIGTLIFAKHPALHSVASVALIGMFSVLIITFSLYPFLFRLLIIKRQKKGLSQLTLRLFLHSVLSFAYYGIGGFLFSLFGHFFVPKAGKKGLLSIKKTMAAFLKSVLYSNPFVKKKVINPNNETFEKPAVIIANHTSFLDTLVIAMVTHKAVFLVNDWVYNSPVFGKMVRALGFYPVSQGIENGTEQLREKVEQGFSLMVFPEATRSSDNNVKRFHKGAFYLAEEFGLDILPIYIHGNSEVLPKNDYIIYNGSITAKVGNRISNTDLSFGKNYSERGKNINRLFREEFAKLRTEIEDEDYFKEKLFLSFLYKDSEVVAEVKNDFNANKKKYHALNSLIGKDDVVLHFSSDFGQKDILLTLQEASRTVYSFNSNLEKREIAKQNHNVKTRKIFYIDSLSEMKKSPDVLLISDKDFDWKFIETIPKKVVFLNVEPFFPEHTKFLPINNYDGIFIYGIE</sequence>
<dbReference type="PANTHER" id="PTHR33406">
    <property type="entry name" value="MEMBRANE PROTEIN MJ1562-RELATED"/>
    <property type="match status" value="1"/>
</dbReference>